<evidence type="ECO:0000313" key="3">
    <source>
        <dbReference type="Proteomes" id="UP000038045"/>
    </source>
</evidence>
<protein>
    <submittedName>
        <fullName evidence="4">PDZ domain-containing protein</fullName>
    </submittedName>
</protein>
<feature type="compositionally biased region" description="Basic and acidic residues" evidence="1">
    <location>
        <begin position="384"/>
        <end position="400"/>
    </location>
</feature>
<proteinExistence type="predicted"/>
<keyword evidence="3" id="KW-1185">Reference proteome</keyword>
<dbReference type="SUPFAM" id="SSF50156">
    <property type="entry name" value="PDZ domain-like"/>
    <property type="match status" value="1"/>
</dbReference>
<dbReference type="WBParaSite" id="PTRK_0001367100.1">
    <property type="protein sequence ID" value="PTRK_0001367100.1"/>
    <property type="gene ID" value="PTRK_0001367100"/>
</dbReference>
<feature type="region of interest" description="Disordered" evidence="1">
    <location>
        <begin position="44"/>
        <end position="81"/>
    </location>
</feature>
<evidence type="ECO:0000256" key="1">
    <source>
        <dbReference type="SAM" id="MobiDB-lite"/>
    </source>
</evidence>
<dbReference type="PROSITE" id="PS50106">
    <property type="entry name" value="PDZ"/>
    <property type="match status" value="1"/>
</dbReference>
<evidence type="ECO:0000313" key="4">
    <source>
        <dbReference type="WBParaSite" id="PTRK_0001367100.1"/>
    </source>
</evidence>
<reference evidence="4" key="1">
    <citation type="submission" date="2017-02" db="UniProtKB">
        <authorList>
            <consortium name="WormBaseParasite"/>
        </authorList>
    </citation>
    <scope>IDENTIFICATION</scope>
</reference>
<sequence>MNNFYSTISTFYHDVFKTKRSSASKLANKKQEFTDLEADEMVDRSNKKKLKKTKYYRKKKHRKSFENSQSQSASSSSTISKEPGTVTAIVPFTDYSTNTDYKELVKHVKKDNEKINVFKIKCNSTCKAGDLIVDKNRKVTFILKNSPLMNLLLYEDEILCIDDNYLDNGTDDRSLPVETLLHLNMMIKRRGRSFAVPLVRQQNINLNMEYGYYYFVVTVPRFKNHAIGIEFHDTIDDGIIIRNVIENTVGYYLFSQGDYICDINGILLLTAEQAFKMINEDETTFPEFTCIIKRSSIRATQLKTIRNLFEVPHAVMRNDVINIARKEEARIVKESSKSKKKPRSVLKKSSTDSLTDLEKLKIIPNSASISKSISSNMLGLQSPIRDKKDPTLKISDTPKTHEVESDIENLVFTNPVPKIMTPEERAL</sequence>
<feature type="domain" description="PDZ" evidence="2">
    <location>
        <begin position="216"/>
        <end position="280"/>
    </location>
</feature>
<dbReference type="AlphaFoldDB" id="A0A0N4ZXZ8"/>
<accession>A0A0N4ZXZ8</accession>
<feature type="compositionally biased region" description="Low complexity" evidence="1">
    <location>
        <begin position="68"/>
        <end position="77"/>
    </location>
</feature>
<organism evidence="3 4">
    <name type="scientific">Parastrongyloides trichosuri</name>
    <name type="common">Possum-specific nematode worm</name>
    <dbReference type="NCBI Taxonomy" id="131310"/>
    <lineage>
        <taxon>Eukaryota</taxon>
        <taxon>Metazoa</taxon>
        <taxon>Ecdysozoa</taxon>
        <taxon>Nematoda</taxon>
        <taxon>Chromadorea</taxon>
        <taxon>Rhabditida</taxon>
        <taxon>Tylenchina</taxon>
        <taxon>Panagrolaimomorpha</taxon>
        <taxon>Strongyloidoidea</taxon>
        <taxon>Strongyloididae</taxon>
        <taxon>Parastrongyloides</taxon>
    </lineage>
</organism>
<evidence type="ECO:0000259" key="2">
    <source>
        <dbReference type="PROSITE" id="PS50106"/>
    </source>
</evidence>
<name>A0A0N4ZXZ8_PARTI</name>
<dbReference type="Proteomes" id="UP000038045">
    <property type="component" value="Unplaced"/>
</dbReference>
<dbReference type="InterPro" id="IPR001478">
    <property type="entry name" value="PDZ"/>
</dbReference>
<dbReference type="InterPro" id="IPR036034">
    <property type="entry name" value="PDZ_sf"/>
</dbReference>
<feature type="region of interest" description="Disordered" evidence="1">
    <location>
        <begin position="380"/>
        <end position="400"/>
    </location>
</feature>
<feature type="compositionally biased region" description="Basic residues" evidence="1">
    <location>
        <begin position="46"/>
        <end position="63"/>
    </location>
</feature>